<organism evidence="2 3">
    <name type="scientific">Nonlabens mediterrranea</name>
    <dbReference type="NCBI Taxonomy" id="1419947"/>
    <lineage>
        <taxon>Bacteria</taxon>
        <taxon>Pseudomonadati</taxon>
        <taxon>Bacteroidota</taxon>
        <taxon>Flavobacteriia</taxon>
        <taxon>Flavobacteriales</taxon>
        <taxon>Flavobacteriaceae</taxon>
        <taxon>Nonlabens</taxon>
    </lineage>
</organism>
<name>A0ABS0AB62_9FLAO</name>
<evidence type="ECO:0000256" key="1">
    <source>
        <dbReference type="SAM" id="SignalP"/>
    </source>
</evidence>
<evidence type="ECO:0008006" key="4">
    <source>
        <dbReference type="Google" id="ProtNLM"/>
    </source>
</evidence>
<dbReference type="Proteomes" id="UP001194729">
    <property type="component" value="Unassembled WGS sequence"/>
</dbReference>
<dbReference type="EMBL" id="JADKYU010001350">
    <property type="protein sequence ID" value="MBF4986617.1"/>
    <property type="molecule type" value="Genomic_DNA"/>
</dbReference>
<proteinExistence type="predicted"/>
<keyword evidence="1" id="KW-0732">Signal</keyword>
<comment type="caution">
    <text evidence="2">The sequence shown here is derived from an EMBL/GenBank/DDBJ whole genome shotgun (WGS) entry which is preliminary data.</text>
</comment>
<gene>
    <name evidence="2" type="ORF">FNJ87_20640</name>
</gene>
<feature type="chain" id="PRO_5045086765" description="TonB-dependent receptor" evidence="1">
    <location>
        <begin position="20"/>
        <end position="62"/>
    </location>
</feature>
<feature type="non-terminal residue" evidence="2">
    <location>
        <position position="62"/>
    </location>
</feature>
<accession>A0ABS0AB62</accession>
<keyword evidence="3" id="KW-1185">Reference proteome</keyword>
<evidence type="ECO:0000313" key="3">
    <source>
        <dbReference type="Proteomes" id="UP001194729"/>
    </source>
</evidence>
<protein>
    <recommendedName>
        <fullName evidence="4">TonB-dependent receptor</fullName>
    </recommendedName>
</protein>
<evidence type="ECO:0000313" key="2">
    <source>
        <dbReference type="EMBL" id="MBF4986617.1"/>
    </source>
</evidence>
<sequence>MKLYHLLFAFLIIPFLSFAQESNAAGTITISGTLVDKSTKTPLEFATVSLLSTNPGSTPQGE</sequence>
<feature type="signal peptide" evidence="1">
    <location>
        <begin position="1"/>
        <end position="19"/>
    </location>
</feature>
<reference evidence="2 3" key="1">
    <citation type="submission" date="2020-11" db="EMBL/GenBank/DDBJ databases">
        <title>P. mediterranea TC4 genome.</title>
        <authorList>
            <person name="Molmeret M."/>
        </authorList>
    </citation>
    <scope>NUCLEOTIDE SEQUENCE [LARGE SCALE GENOMIC DNA]</scope>
    <source>
        <strain evidence="2 3">TC4</strain>
    </source>
</reference>